<feature type="compositionally biased region" description="Low complexity" evidence="4">
    <location>
        <begin position="25"/>
        <end position="39"/>
    </location>
</feature>
<evidence type="ECO:0000256" key="1">
    <source>
        <dbReference type="ARBA" id="ARBA00022737"/>
    </source>
</evidence>
<dbReference type="GO" id="GO:0003723">
    <property type="term" value="F:RNA binding"/>
    <property type="evidence" value="ECO:0007669"/>
    <property type="project" value="InterPro"/>
</dbReference>
<dbReference type="FunFam" id="1.25.40.10:FF:001135">
    <property type="entry name" value="Pentatricopeptide repeat-containing protein"/>
    <property type="match status" value="1"/>
</dbReference>
<feature type="compositionally biased region" description="Low complexity" evidence="4">
    <location>
        <begin position="57"/>
        <end position="73"/>
    </location>
</feature>
<evidence type="ECO:0000256" key="3">
    <source>
        <dbReference type="PROSITE-ProRule" id="PRU00708"/>
    </source>
</evidence>
<gene>
    <name evidence="5" type="ORF">HU200_024525</name>
</gene>
<dbReference type="NCBIfam" id="TIGR00756">
    <property type="entry name" value="PPR"/>
    <property type="match status" value="6"/>
</dbReference>
<name>A0A835CBP9_9POAL</name>
<evidence type="ECO:0008006" key="7">
    <source>
        <dbReference type="Google" id="ProtNLM"/>
    </source>
</evidence>
<organism evidence="5 6">
    <name type="scientific">Digitaria exilis</name>
    <dbReference type="NCBI Taxonomy" id="1010633"/>
    <lineage>
        <taxon>Eukaryota</taxon>
        <taxon>Viridiplantae</taxon>
        <taxon>Streptophyta</taxon>
        <taxon>Embryophyta</taxon>
        <taxon>Tracheophyta</taxon>
        <taxon>Spermatophyta</taxon>
        <taxon>Magnoliopsida</taxon>
        <taxon>Liliopsida</taxon>
        <taxon>Poales</taxon>
        <taxon>Poaceae</taxon>
        <taxon>PACMAD clade</taxon>
        <taxon>Panicoideae</taxon>
        <taxon>Panicodae</taxon>
        <taxon>Paniceae</taxon>
        <taxon>Anthephorinae</taxon>
        <taxon>Digitaria</taxon>
    </lineage>
</organism>
<evidence type="ECO:0000313" key="6">
    <source>
        <dbReference type="Proteomes" id="UP000636709"/>
    </source>
</evidence>
<evidence type="ECO:0000313" key="5">
    <source>
        <dbReference type="EMBL" id="KAF8719769.1"/>
    </source>
</evidence>
<dbReference type="FunFam" id="1.25.40.10:FF:000878">
    <property type="entry name" value="Pentatricopeptide repeat-containing protein"/>
    <property type="match status" value="1"/>
</dbReference>
<keyword evidence="1" id="KW-0677">Repeat</keyword>
<dbReference type="AlphaFoldDB" id="A0A835CBP9"/>
<dbReference type="PROSITE" id="PS51375">
    <property type="entry name" value="PPR"/>
    <property type="match status" value="4"/>
</dbReference>
<dbReference type="SUPFAM" id="SSF48452">
    <property type="entry name" value="TPR-like"/>
    <property type="match status" value="1"/>
</dbReference>
<feature type="region of interest" description="Disordered" evidence="4">
    <location>
        <begin position="1"/>
        <end position="74"/>
    </location>
</feature>
<dbReference type="Pfam" id="PF20431">
    <property type="entry name" value="E_motif"/>
    <property type="match status" value="1"/>
</dbReference>
<evidence type="ECO:0000256" key="2">
    <source>
        <dbReference type="ARBA" id="ARBA00022946"/>
    </source>
</evidence>
<dbReference type="Gene3D" id="1.25.40.10">
    <property type="entry name" value="Tetratricopeptide repeat domain"/>
    <property type="match status" value="4"/>
</dbReference>
<sequence length="589" mass="62097">MREGGAYGRTTAMGIPHGEREREPPSASASPPSSSPSVGEEAENEVVAGGGQDPLLSAPRTAMAASSSSSLLPLRRHGRLLLELAMASSSSSSSSPWPHLSLSLVPASKPRPSPARSSSSRMRGAAARCECSGLDSHAEEQGASACRLQAGGARAAGASPPSPPPQQGPALPAHLPGVASGLGAPHADMPPAPATTVASCNALLALLARSGRPEQALRAFRDMLARGVRPDHFTLPPVLRSCALTGAAGLAATSHALAVKLGAQDNLFVASALVLCYAGLSNLSDARRLFDGMRERDAVLWTSMLSAYAQRGEPEAALRFFGGMVAAGMELDAVVMVSLLFACGQLGWRRHGRSVHACCVRRFVGTPLSLWNALVDMYVKCGDFAFAERVFAGMPRRDVISWSALILGHGLNGRSDVALGLFDRMAAEGIHPNSITFLGALSACAHSGMVDKAYAIFEGMKRWGIDPELKHYSCMADALGRAGRVVEAVKLIEEMPFEPDEAMLGGVLAACRLHGEMEAAERISEQLMDMSPGKSGYYMSLANIYSDAGRYSDAERIRGFMKEVKVSKLPGYSSVELDVDRFHTTSNGV</sequence>
<dbReference type="Pfam" id="PF13812">
    <property type="entry name" value="PPR_3"/>
    <property type="match status" value="1"/>
</dbReference>
<dbReference type="InterPro" id="IPR046848">
    <property type="entry name" value="E_motif"/>
</dbReference>
<protein>
    <recommendedName>
        <fullName evidence="7">Pentatricopeptide repeat-containing protein</fullName>
    </recommendedName>
</protein>
<dbReference type="GO" id="GO:0009451">
    <property type="term" value="P:RNA modification"/>
    <property type="evidence" value="ECO:0007669"/>
    <property type="project" value="InterPro"/>
</dbReference>
<dbReference type="Proteomes" id="UP000636709">
    <property type="component" value="Unassembled WGS sequence"/>
</dbReference>
<feature type="repeat" description="PPR" evidence="3">
    <location>
        <begin position="433"/>
        <end position="467"/>
    </location>
</feature>
<keyword evidence="6" id="KW-1185">Reference proteome</keyword>
<dbReference type="EMBL" id="JACEFO010001700">
    <property type="protein sequence ID" value="KAF8719769.1"/>
    <property type="molecule type" value="Genomic_DNA"/>
</dbReference>
<dbReference type="Pfam" id="PF13041">
    <property type="entry name" value="PPR_2"/>
    <property type="match status" value="1"/>
</dbReference>
<dbReference type="InterPro" id="IPR002885">
    <property type="entry name" value="PPR_rpt"/>
</dbReference>
<dbReference type="Pfam" id="PF01535">
    <property type="entry name" value="PPR"/>
    <property type="match status" value="2"/>
</dbReference>
<feature type="repeat" description="PPR" evidence="3">
    <location>
        <begin position="398"/>
        <end position="432"/>
    </location>
</feature>
<feature type="region of interest" description="Disordered" evidence="4">
    <location>
        <begin position="89"/>
        <end position="123"/>
    </location>
</feature>
<evidence type="ECO:0000256" key="4">
    <source>
        <dbReference type="SAM" id="MobiDB-lite"/>
    </source>
</evidence>
<accession>A0A835CBP9</accession>
<dbReference type="PANTHER" id="PTHR47926">
    <property type="entry name" value="PENTATRICOPEPTIDE REPEAT-CONTAINING PROTEIN"/>
    <property type="match status" value="1"/>
</dbReference>
<dbReference type="InterPro" id="IPR011990">
    <property type="entry name" value="TPR-like_helical_dom_sf"/>
</dbReference>
<dbReference type="OrthoDB" id="185373at2759"/>
<feature type="repeat" description="PPR" evidence="3">
    <location>
        <begin position="196"/>
        <end position="230"/>
    </location>
</feature>
<comment type="caution">
    <text evidence="5">The sequence shown here is derived from an EMBL/GenBank/DDBJ whole genome shotgun (WGS) entry which is preliminary data.</text>
</comment>
<dbReference type="InterPro" id="IPR046960">
    <property type="entry name" value="PPR_At4g14850-like_plant"/>
</dbReference>
<dbReference type="PANTHER" id="PTHR47926:SF344">
    <property type="entry name" value="OS07G0636900 PROTEIN"/>
    <property type="match status" value="1"/>
</dbReference>
<feature type="repeat" description="PPR" evidence="3">
    <location>
        <begin position="297"/>
        <end position="331"/>
    </location>
</feature>
<feature type="region of interest" description="Disordered" evidence="4">
    <location>
        <begin position="152"/>
        <end position="190"/>
    </location>
</feature>
<keyword evidence="2" id="KW-0809">Transit peptide</keyword>
<proteinExistence type="predicted"/>
<reference evidence="5" key="1">
    <citation type="submission" date="2020-07" db="EMBL/GenBank/DDBJ databases">
        <title>Genome sequence and genetic diversity analysis of an under-domesticated orphan crop, white fonio (Digitaria exilis).</title>
        <authorList>
            <person name="Bennetzen J.L."/>
            <person name="Chen S."/>
            <person name="Ma X."/>
            <person name="Wang X."/>
            <person name="Yssel A.E.J."/>
            <person name="Chaluvadi S.R."/>
            <person name="Johnson M."/>
            <person name="Gangashetty P."/>
            <person name="Hamidou F."/>
            <person name="Sanogo M.D."/>
            <person name="Zwaenepoel A."/>
            <person name="Wallace J."/>
            <person name="Van De Peer Y."/>
            <person name="Van Deynze A."/>
        </authorList>
    </citation>
    <scope>NUCLEOTIDE SEQUENCE</scope>
    <source>
        <tissue evidence="5">Leaves</tissue>
    </source>
</reference>